<dbReference type="EMBL" id="AVOT02000991">
    <property type="protein sequence ID" value="MBW0465253.1"/>
    <property type="molecule type" value="Genomic_DNA"/>
</dbReference>
<sequence>MGDPLFSLFTVLSSVSGESTPLKAAFPVFLASTAPTSPSISPPGSPISPFATALTISPQSTNSNKYIQTKEDLKYNLGSVISSFDSSVTGLGCLMESIFLQGNPSHSYKCDLEIICAGVMHLVHLYRQLKE</sequence>
<gene>
    <name evidence="1" type="ORF">O181_004968</name>
</gene>
<protein>
    <submittedName>
        <fullName evidence="1">Uncharacterized protein</fullName>
    </submittedName>
</protein>
<name>A0A9Q3BHN1_9BASI</name>
<proteinExistence type="predicted"/>
<dbReference type="AlphaFoldDB" id="A0A9Q3BHN1"/>
<organism evidence="1 2">
    <name type="scientific">Austropuccinia psidii MF-1</name>
    <dbReference type="NCBI Taxonomy" id="1389203"/>
    <lineage>
        <taxon>Eukaryota</taxon>
        <taxon>Fungi</taxon>
        <taxon>Dikarya</taxon>
        <taxon>Basidiomycota</taxon>
        <taxon>Pucciniomycotina</taxon>
        <taxon>Pucciniomycetes</taxon>
        <taxon>Pucciniales</taxon>
        <taxon>Sphaerophragmiaceae</taxon>
        <taxon>Austropuccinia</taxon>
    </lineage>
</organism>
<evidence type="ECO:0000313" key="1">
    <source>
        <dbReference type="EMBL" id="MBW0465253.1"/>
    </source>
</evidence>
<dbReference type="Proteomes" id="UP000765509">
    <property type="component" value="Unassembled WGS sequence"/>
</dbReference>
<comment type="caution">
    <text evidence="1">The sequence shown here is derived from an EMBL/GenBank/DDBJ whole genome shotgun (WGS) entry which is preliminary data.</text>
</comment>
<accession>A0A9Q3BHN1</accession>
<keyword evidence="2" id="KW-1185">Reference proteome</keyword>
<reference evidence="1" key="1">
    <citation type="submission" date="2021-03" db="EMBL/GenBank/DDBJ databases">
        <title>Draft genome sequence of rust myrtle Austropuccinia psidii MF-1, a brazilian biotype.</title>
        <authorList>
            <person name="Quecine M.C."/>
            <person name="Pachon D.M.R."/>
            <person name="Bonatelli M.L."/>
            <person name="Correr F.H."/>
            <person name="Franceschini L.M."/>
            <person name="Leite T.F."/>
            <person name="Margarido G.R.A."/>
            <person name="Almeida C.A."/>
            <person name="Ferrarezi J.A."/>
            <person name="Labate C.A."/>
        </authorList>
    </citation>
    <scope>NUCLEOTIDE SEQUENCE</scope>
    <source>
        <strain evidence="1">MF-1</strain>
    </source>
</reference>
<evidence type="ECO:0000313" key="2">
    <source>
        <dbReference type="Proteomes" id="UP000765509"/>
    </source>
</evidence>